<evidence type="ECO:0000313" key="2">
    <source>
        <dbReference type="EMBL" id="MCI97547.1"/>
    </source>
</evidence>
<sequence>TKTTSDCVLEPNQEGVSESAVAPDITTTEGDQFDVVNPSPNDKKYDDDDDDSHQEDESEAVAVKDA</sequence>
<dbReference type="AlphaFoldDB" id="A0A392WAX3"/>
<reference evidence="2 3" key="1">
    <citation type="journal article" date="2018" name="Front. Plant Sci.">
        <title>Red Clover (Trifolium pratense) and Zigzag Clover (T. medium) - A Picture of Genomic Similarities and Differences.</title>
        <authorList>
            <person name="Dluhosova J."/>
            <person name="Istvanek J."/>
            <person name="Nedelnik J."/>
            <person name="Repkova J."/>
        </authorList>
    </citation>
    <scope>NUCLEOTIDE SEQUENCE [LARGE SCALE GENOMIC DNA]</scope>
    <source>
        <strain evidence="3">cv. 10/8</strain>
        <tissue evidence="2">Leaf</tissue>
    </source>
</reference>
<keyword evidence="3" id="KW-1185">Reference proteome</keyword>
<feature type="compositionally biased region" description="Acidic residues" evidence="1">
    <location>
        <begin position="47"/>
        <end position="59"/>
    </location>
</feature>
<name>A0A392WAX3_9FABA</name>
<accession>A0A392WAX3</accession>
<feature type="non-terminal residue" evidence="2">
    <location>
        <position position="1"/>
    </location>
</feature>
<evidence type="ECO:0000256" key="1">
    <source>
        <dbReference type="SAM" id="MobiDB-lite"/>
    </source>
</evidence>
<protein>
    <submittedName>
        <fullName evidence="2">Uncharacterized protein</fullName>
    </submittedName>
</protein>
<evidence type="ECO:0000313" key="3">
    <source>
        <dbReference type="Proteomes" id="UP000265520"/>
    </source>
</evidence>
<dbReference type="Proteomes" id="UP000265520">
    <property type="component" value="Unassembled WGS sequence"/>
</dbReference>
<comment type="caution">
    <text evidence="2">The sequence shown here is derived from an EMBL/GenBank/DDBJ whole genome shotgun (WGS) entry which is preliminary data.</text>
</comment>
<feature type="region of interest" description="Disordered" evidence="1">
    <location>
        <begin position="1"/>
        <end position="66"/>
    </location>
</feature>
<organism evidence="2 3">
    <name type="scientific">Trifolium medium</name>
    <dbReference type="NCBI Taxonomy" id="97028"/>
    <lineage>
        <taxon>Eukaryota</taxon>
        <taxon>Viridiplantae</taxon>
        <taxon>Streptophyta</taxon>
        <taxon>Embryophyta</taxon>
        <taxon>Tracheophyta</taxon>
        <taxon>Spermatophyta</taxon>
        <taxon>Magnoliopsida</taxon>
        <taxon>eudicotyledons</taxon>
        <taxon>Gunneridae</taxon>
        <taxon>Pentapetalae</taxon>
        <taxon>rosids</taxon>
        <taxon>fabids</taxon>
        <taxon>Fabales</taxon>
        <taxon>Fabaceae</taxon>
        <taxon>Papilionoideae</taxon>
        <taxon>50 kb inversion clade</taxon>
        <taxon>NPAAA clade</taxon>
        <taxon>Hologalegina</taxon>
        <taxon>IRL clade</taxon>
        <taxon>Trifolieae</taxon>
        <taxon>Trifolium</taxon>
    </lineage>
</organism>
<dbReference type="EMBL" id="LXQA011447144">
    <property type="protein sequence ID" value="MCI97547.1"/>
    <property type="molecule type" value="Genomic_DNA"/>
</dbReference>
<feature type="non-terminal residue" evidence="2">
    <location>
        <position position="66"/>
    </location>
</feature>
<proteinExistence type="predicted"/>